<dbReference type="EMBL" id="JYFE01000032">
    <property type="protein sequence ID" value="KIT16488.1"/>
    <property type="molecule type" value="Genomic_DNA"/>
</dbReference>
<dbReference type="SMART" id="SM00382">
    <property type="entry name" value="AAA"/>
    <property type="match status" value="1"/>
</dbReference>
<dbReference type="PROSITE" id="PS50893">
    <property type="entry name" value="ABC_TRANSPORTER_2"/>
    <property type="match status" value="1"/>
</dbReference>
<dbReference type="RefSeq" id="WP_043918550.1">
    <property type="nucleotide sequence ID" value="NZ_FZPF01000005.1"/>
</dbReference>
<dbReference type="FunFam" id="3.40.50.300:FF:000032">
    <property type="entry name" value="Export ABC transporter ATP-binding protein"/>
    <property type="match status" value="1"/>
</dbReference>
<dbReference type="PATRIC" id="fig|935700.4.peg.1781"/>
<dbReference type="PROSITE" id="PS00211">
    <property type="entry name" value="ABC_TRANSPORTER_1"/>
    <property type="match status" value="1"/>
</dbReference>
<dbReference type="PANTHER" id="PTHR24220">
    <property type="entry name" value="IMPORT ATP-BINDING PROTEIN"/>
    <property type="match status" value="1"/>
</dbReference>
<dbReference type="GO" id="GO:0016887">
    <property type="term" value="F:ATP hydrolysis activity"/>
    <property type="evidence" value="ECO:0007669"/>
    <property type="project" value="InterPro"/>
</dbReference>
<keyword evidence="7" id="KW-0378">Hydrolase</keyword>
<evidence type="ECO:0000256" key="4">
    <source>
        <dbReference type="ARBA" id="ARBA00022840"/>
    </source>
</evidence>
<evidence type="ECO:0000256" key="1">
    <source>
        <dbReference type="ARBA" id="ARBA00022448"/>
    </source>
</evidence>
<reference evidence="7 8" key="1">
    <citation type="submission" date="2015-02" db="EMBL/GenBank/DDBJ databases">
        <title>Genome Sequence of Jannaschia aquimarina DSM28248, a member of the Roseobacter clade.</title>
        <authorList>
            <person name="Voget S."/>
            <person name="Daniel R."/>
        </authorList>
    </citation>
    <scope>NUCLEOTIDE SEQUENCE [LARGE SCALE GENOMIC DNA]</scope>
    <source>
        <strain evidence="7 8">GSW-M26</strain>
    </source>
</reference>
<dbReference type="InterPro" id="IPR017911">
    <property type="entry name" value="MacB-like_ATP-bd"/>
</dbReference>
<keyword evidence="3" id="KW-0547">Nucleotide-binding</keyword>
<dbReference type="Proteomes" id="UP000032232">
    <property type="component" value="Unassembled WGS sequence"/>
</dbReference>
<evidence type="ECO:0000256" key="3">
    <source>
        <dbReference type="ARBA" id="ARBA00022741"/>
    </source>
</evidence>
<dbReference type="STRING" id="935700.jaqu_17160"/>
<gene>
    <name evidence="7" type="primary">macB_2</name>
    <name evidence="7" type="ORF">jaqu_17160</name>
</gene>
<keyword evidence="1" id="KW-0813">Transport</keyword>
<dbReference type="SUPFAM" id="SSF52540">
    <property type="entry name" value="P-loop containing nucleoside triphosphate hydrolases"/>
    <property type="match status" value="1"/>
</dbReference>
<evidence type="ECO:0000256" key="5">
    <source>
        <dbReference type="ARBA" id="ARBA00038388"/>
    </source>
</evidence>
<keyword evidence="8" id="KW-1185">Reference proteome</keyword>
<keyword evidence="2" id="KW-1003">Cell membrane</keyword>
<dbReference type="Pfam" id="PF00005">
    <property type="entry name" value="ABC_tran"/>
    <property type="match status" value="1"/>
</dbReference>
<comment type="similarity">
    <text evidence="5">Belongs to the ABC transporter superfamily. Macrolide exporter (TC 3.A.1.122) family.</text>
</comment>
<dbReference type="GO" id="GO:0098796">
    <property type="term" value="C:membrane protein complex"/>
    <property type="evidence" value="ECO:0007669"/>
    <property type="project" value="UniProtKB-ARBA"/>
</dbReference>
<keyword evidence="4" id="KW-0067">ATP-binding</keyword>
<dbReference type="CDD" id="cd03255">
    <property type="entry name" value="ABC_MJ0796_LolCDE_FtsE"/>
    <property type="match status" value="1"/>
</dbReference>
<dbReference type="InterPro" id="IPR003439">
    <property type="entry name" value="ABC_transporter-like_ATP-bd"/>
</dbReference>
<evidence type="ECO:0000313" key="7">
    <source>
        <dbReference type="EMBL" id="KIT16488.1"/>
    </source>
</evidence>
<dbReference type="InterPro" id="IPR027417">
    <property type="entry name" value="P-loop_NTPase"/>
</dbReference>
<keyword evidence="2" id="KW-0997">Cell inner membrane</keyword>
<feature type="domain" description="ABC transporter" evidence="6">
    <location>
        <begin position="2"/>
        <end position="228"/>
    </location>
</feature>
<dbReference type="InterPro" id="IPR017871">
    <property type="entry name" value="ABC_transporter-like_CS"/>
</dbReference>
<dbReference type="AlphaFoldDB" id="A0A0D1D9B4"/>
<dbReference type="GO" id="GO:0005524">
    <property type="term" value="F:ATP binding"/>
    <property type="evidence" value="ECO:0007669"/>
    <property type="project" value="UniProtKB-KW"/>
</dbReference>
<comment type="caution">
    <text evidence="7">The sequence shown here is derived from an EMBL/GenBank/DDBJ whole genome shotgun (WGS) entry which is preliminary data.</text>
</comment>
<dbReference type="InterPro" id="IPR015854">
    <property type="entry name" value="ABC_transpr_LolD-like"/>
</dbReference>
<dbReference type="EC" id="3.6.3.-" evidence="7"/>
<proteinExistence type="inferred from homology"/>
<sequence>MLDLKDVSLSLDGNAGVVEILHGITLSVPERETVGLVGPSGSGKSSLLMVMGGLERATGGEVMALGHDLTAMDEDALARFRREHMGVVFQSFHLIPTMTALENVATPLELAGVADAFDRAAEELEAVGLGHRTGHYPAQMSGGEQQRVALARAAAPRPDILLADEPTGNLDAATGEQIMDLLFGLRDRHGSTLILVTHSRELAERCDRTIRLVDGRLSEETRRAEAAE</sequence>
<dbReference type="GO" id="GO:0022857">
    <property type="term" value="F:transmembrane transporter activity"/>
    <property type="evidence" value="ECO:0007669"/>
    <property type="project" value="TreeGrafter"/>
</dbReference>
<protein>
    <submittedName>
        <fullName evidence="7">MacB_2 protein</fullName>
        <ecNumber evidence="7">3.6.3.-</ecNumber>
    </submittedName>
</protein>
<name>A0A0D1D9B4_9RHOB</name>
<dbReference type="PANTHER" id="PTHR24220:SF659">
    <property type="entry name" value="TRANSPORTER, PUTATIVE-RELATED"/>
    <property type="match status" value="1"/>
</dbReference>
<dbReference type="InterPro" id="IPR003593">
    <property type="entry name" value="AAA+_ATPase"/>
</dbReference>
<evidence type="ECO:0000259" key="6">
    <source>
        <dbReference type="PROSITE" id="PS50893"/>
    </source>
</evidence>
<dbReference type="Gene3D" id="3.40.50.300">
    <property type="entry name" value="P-loop containing nucleotide triphosphate hydrolases"/>
    <property type="match status" value="1"/>
</dbReference>
<evidence type="ECO:0000313" key="8">
    <source>
        <dbReference type="Proteomes" id="UP000032232"/>
    </source>
</evidence>
<keyword evidence="2" id="KW-0472">Membrane</keyword>
<evidence type="ECO:0000256" key="2">
    <source>
        <dbReference type="ARBA" id="ARBA00022519"/>
    </source>
</evidence>
<organism evidence="7 8">
    <name type="scientific">Jannaschia aquimarina</name>
    <dbReference type="NCBI Taxonomy" id="935700"/>
    <lineage>
        <taxon>Bacteria</taxon>
        <taxon>Pseudomonadati</taxon>
        <taxon>Pseudomonadota</taxon>
        <taxon>Alphaproteobacteria</taxon>
        <taxon>Rhodobacterales</taxon>
        <taxon>Roseobacteraceae</taxon>
        <taxon>Jannaschia</taxon>
    </lineage>
</organism>
<accession>A0A0D1D9B4</accession>
<dbReference type="GO" id="GO:0005886">
    <property type="term" value="C:plasma membrane"/>
    <property type="evidence" value="ECO:0007669"/>
    <property type="project" value="TreeGrafter"/>
</dbReference>